<dbReference type="Gene3D" id="3.40.630.30">
    <property type="match status" value="1"/>
</dbReference>
<evidence type="ECO:0000313" key="2">
    <source>
        <dbReference type="EMBL" id="MFC7127462.1"/>
    </source>
</evidence>
<evidence type="ECO:0000313" key="3">
    <source>
        <dbReference type="Proteomes" id="UP001596414"/>
    </source>
</evidence>
<dbReference type="Proteomes" id="UP001596414">
    <property type="component" value="Unassembled WGS sequence"/>
</dbReference>
<comment type="caution">
    <text evidence="2">The sequence shown here is derived from an EMBL/GenBank/DDBJ whole genome shotgun (WGS) entry which is preliminary data.</text>
</comment>
<gene>
    <name evidence="2" type="ORF">ACFQJ7_15800</name>
</gene>
<dbReference type="Pfam" id="PF13673">
    <property type="entry name" value="Acetyltransf_10"/>
    <property type="match status" value="1"/>
</dbReference>
<dbReference type="RefSeq" id="WP_267637900.1">
    <property type="nucleotide sequence ID" value="NZ_JAODIY010000011.1"/>
</dbReference>
<dbReference type="PANTHER" id="PTHR13355:SF11">
    <property type="entry name" value="GLUCOSAMINE 6-PHOSPHATE N-ACETYLTRANSFERASE"/>
    <property type="match status" value="1"/>
</dbReference>
<accession>A0ABD5X8U4</accession>
<protein>
    <submittedName>
        <fullName evidence="2">GNAT family N-acetyltransferase</fullName>
    </submittedName>
</protein>
<dbReference type="PANTHER" id="PTHR13355">
    <property type="entry name" value="GLUCOSAMINE 6-PHOSPHATE N-ACETYLTRANSFERASE"/>
    <property type="match status" value="1"/>
</dbReference>
<reference evidence="2 3" key="1">
    <citation type="journal article" date="2014" name="Int. J. Syst. Evol. Microbiol.">
        <title>Complete genome sequence of Corynebacterium casei LMG S-19264T (=DSM 44701T), isolated from a smear-ripened cheese.</title>
        <authorList>
            <consortium name="US DOE Joint Genome Institute (JGI-PGF)"/>
            <person name="Walter F."/>
            <person name="Albersmeier A."/>
            <person name="Kalinowski J."/>
            <person name="Ruckert C."/>
        </authorList>
    </citation>
    <scope>NUCLEOTIDE SEQUENCE [LARGE SCALE GENOMIC DNA]</scope>
    <source>
        <strain evidence="2 3">CGMCC 4.7215</strain>
    </source>
</reference>
<proteinExistence type="predicted"/>
<dbReference type="PROSITE" id="PS51186">
    <property type="entry name" value="GNAT"/>
    <property type="match status" value="1"/>
</dbReference>
<sequence>MSEYEIRRIPGDGELSDAYDVRRDVFIQEQNVSEAEEWDGNDEDAVHYVVYNDGYPIGTARVRIPEAHLAKIERVAVRKQYRQAGIGQLLMETLETEVRDQNATEVLLHAQTAVKQFYEKLGYMATSDHFNEAGISHVKMTKRLD</sequence>
<dbReference type="InterPro" id="IPR039143">
    <property type="entry name" value="GNPNAT1-like"/>
</dbReference>
<dbReference type="InterPro" id="IPR016181">
    <property type="entry name" value="Acyl_CoA_acyltransferase"/>
</dbReference>
<dbReference type="EMBL" id="JBHSZQ010000050">
    <property type="protein sequence ID" value="MFC7127462.1"/>
    <property type="molecule type" value="Genomic_DNA"/>
</dbReference>
<organism evidence="2 3">
    <name type="scientific">Halovenus rubra</name>
    <dbReference type="NCBI Taxonomy" id="869890"/>
    <lineage>
        <taxon>Archaea</taxon>
        <taxon>Methanobacteriati</taxon>
        <taxon>Methanobacteriota</taxon>
        <taxon>Stenosarchaea group</taxon>
        <taxon>Halobacteria</taxon>
        <taxon>Halobacteriales</taxon>
        <taxon>Haloarculaceae</taxon>
        <taxon>Halovenus</taxon>
    </lineage>
</organism>
<evidence type="ECO:0000259" key="1">
    <source>
        <dbReference type="PROSITE" id="PS51186"/>
    </source>
</evidence>
<dbReference type="InterPro" id="IPR000182">
    <property type="entry name" value="GNAT_dom"/>
</dbReference>
<name>A0ABD5X8U4_9EURY</name>
<dbReference type="AlphaFoldDB" id="A0ABD5X8U4"/>
<dbReference type="CDD" id="cd04301">
    <property type="entry name" value="NAT_SF"/>
    <property type="match status" value="1"/>
</dbReference>
<feature type="domain" description="N-acetyltransferase" evidence="1">
    <location>
        <begin position="4"/>
        <end position="145"/>
    </location>
</feature>
<dbReference type="SUPFAM" id="SSF55729">
    <property type="entry name" value="Acyl-CoA N-acyltransferases (Nat)"/>
    <property type="match status" value="1"/>
</dbReference>